<proteinExistence type="predicted"/>
<protein>
    <submittedName>
        <fullName evidence="3">ZM domain-containing protein</fullName>
    </submittedName>
</protein>
<name>A0A1I7WC93_HETBA</name>
<organism evidence="2 3">
    <name type="scientific">Heterorhabditis bacteriophora</name>
    <name type="common">Entomopathogenic nematode worm</name>
    <dbReference type="NCBI Taxonomy" id="37862"/>
    <lineage>
        <taxon>Eukaryota</taxon>
        <taxon>Metazoa</taxon>
        <taxon>Ecdysozoa</taxon>
        <taxon>Nematoda</taxon>
        <taxon>Chromadorea</taxon>
        <taxon>Rhabditida</taxon>
        <taxon>Rhabditina</taxon>
        <taxon>Rhabditomorpha</taxon>
        <taxon>Strongyloidea</taxon>
        <taxon>Heterorhabditidae</taxon>
        <taxon>Heterorhabditis</taxon>
    </lineage>
</organism>
<evidence type="ECO:0000313" key="3">
    <source>
        <dbReference type="WBParaSite" id="Hba_02302"/>
    </source>
</evidence>
<evidence type="ECO:0000256" key="1">
    <source>
        <dbReference type="SAM" id="MobiDB-lite"/>
    </source>
</evidence>
<accession>A0A1I7WC93</accession>
<dbReference type="Proteomes" id="UP000095283">
    <property type="component" value="Unplaced"/>
</dbReference>
<dbReference type="AlphaFoldDB" id="A0A1I7WC93"/>
<feature type="region of interest" description="Disordered" evidence="1">
    <location>
        <begin position="1"/>
        <end position="20"/>
    </location>
</feature>
<dbReference type="WBParaSite" id="Hba_02302">
    <property type="protein sequence ID" value="Hba_02302"/>
    <property type="gene ID" value="Hba_02302"/>
</dbReference>
<evidence type="ECO:0000313" key="2">
    <source>
        <dbReference type="Proteomes" id="UP000095283"/>
    </source>
</evidence>
<feature type="compositionally biased region" description="Low complexity" evidence="1">
    <location>
        <begin position="40"/>
        <end position="51"/>
    </location>
</feature>
<keyword evidence="2" id="KW-1185">Reference proteome</keyword>
<feature type="region of interest" description="Disordered" evidence="1">
    <location>
        <begin position="34"/>
        <end position="63"/>
    </location>
</feature>
<sequence>MPFESNSQRVAGHDQNYLPDGKAITQYEKIKMGPAGIDNSTTTPYASATSTRPRQHLAQSVND</sequence>
<reference evidence="3" key="1">
    <citation type="submission" date="2016-11" db="UniProtKB">
        <authorList>
            <consortium name="WormBaseParasite"/>
        </authorList>
    </citation>
    <scope>IDENTIFICATION</scope>
</reference>